<dbReference type="PANTHER" id="PTHR35526">
    <property type="entry name" value="ANTI-SIGMA-F FACTOR RSBW-RELATED"/>
    <property type="match status" value="1"/>
</dbReference>
<keyword evidence="1" id="KW-0808">Transferase</keyword>
<dbReference type="RefSeq" id="WP_242330469.1">
    <property type="nucleotide sequence ID" value="NZ_CP071872.1"/>
</dbReference>
<dbReference type="CDD" id="cd16936">
    <property type="entry name" value="HATPase_RsbW-like"/>
    <property type="match status" value="1"/>
</dbReference>
<keyword evidence="4" id="KW-1185">Reference proteome</keyword>
<evidence type="ECO:0000259" key="2">
    <source>
        <dbReference type="Pfam" id="PF13581"/>
    </source>
</evidence>
<dbReference type="Proteomes" id="UP000828924">
    <property type="component" value="Chromosome"/>
</dbReference>
<accession>A0ABY3WH20</accession>
<protein>
    <submittedName>
        <fullName evidence="3">ATP-binding protein</fullName>
    </submittedName>
</protein>
<reference evidence="3 4" key="1">
    <citation type="submission" date="2021-03" db="EMBL/GenBank/DDBJ databases">
        <title>Complete genome of Streptomyces formicae strain 1H-GS9 (DSM 100524).</title>
        <authorList>
            <person name="Atanasov K.E."/>
            <person name="Altabella T."/>
            <person name="Ferrer A."/>
        </authorList>
    </citation>
    <scope>NUCLEOTIDE SEQUENCE [LARGE SCALE GENOMIC DNA]</scope>
    <source>
        <strain evidence="3 4">1H-GS9</strain>
    </source>
</reference>
<keyword evidence="1" id="KW-0418">Kinase</keyword>
<proteinExistence type="predicted"/>
<dbReference type="GO" id="GO:0005524">
    <property type="term" value="F:ATP binding"/>
    <property type="evidence" value="ECO:0007669"/>
    <property type="project" value="UniProtKB-KW"/>
</dbReference>
<dbReference type="SUPFAM" id="SSF55874">
    <property type="entry name" value="ATPase domain of HSP90 chaperone/DNA topoisomerase II/histidine kinase"/>
    <property type="match status" value="1"/>
</dbReference>
<feature type="domain" description="Histidine kinase/HSP90-like ATPase" evidence="2">
    <location>
        <begin position="53"/>
        <end position="169"/>
    </location>
</feature>
<dbReference type="PANTHER" id="PTHR35526:SF3">
    <property type="entry name" value="ANTI-SIGMA-F FACTOR RSBW"/>
    <property type="match status" value="1"/>
</dbReference>
<dbReference type="Gene3D" id="3.30.565.10">
    <property type="entry name" value="Histidine kinase-like ATPase, C-terminal domain"/>
    <property type="match status" value="1"/>
</dbReference>
<organism evidence="3 4">
    <name type="scientific">Streptomyces formicae</name>
    <dbReference type="NCBI Taxonomy" id="1616117"/>
    <lineage>
        <taxon>Bacteria</taxon>
        <taxon>Bacillati</taxon>
        <taxon>Actinomycetota</taxon>
        <taxon>Actinomycetes</taxon>
        <taxon>Kitasatosporales</taxon>
        <taxon>Streptomycetaceae</taxon>
        <taxon>Streptomyces</taxon>
    </lineage>
</organism>
<keyword evidence="3" id="KW-0067">ATP-binding</keyword>
<keyword evidence="1" id="KW-0723">Serine/threonine-protein kinase</keyword>
<evidence type="ECO:0000313" key="4">
    <source>
        <dbReference type="Proteomes" id="UP000828924"/>
    </source>
</evidence>
<dbReference type="InterPro" id="IPR036890">
    <property type="entry name" value="HATPase_C_sf"/>
</dbReference>
<dbReference type="EMBL" id="CP071872">
    <property type="protein sequence ID" value="UNM11883.1"/>
    <property type="molecule type" value="Genomic_DNA"/>
</dbReference>
<dbReference type="InterPro" id="IPR003594">
    <property type="entry name" value="HATPase_dom"/>
</dbReference>
<keyword evidence="3" id="KW-0547">Nucleotide-binding</keyword>
<gene>
    <name evidence="3" type="ORF">J4032_10305</name>
</gene>
<sequence length="174" mass="17938">MTQGIPETCATTRSLPLQRRHAGSSPDAEVTAVPAVTRWSTPLAGSGALAVLPRHPRAAAQARRLLREVALVDCAAADTAALLLSEMVSNAVRHAQGAFIEIAVARDATAGTITGAVFDGEPDMGGGARSGGDRPVAEMETGRGLDLLDRLAGSWGVVTVGARGKWVWFGLTTA</sequence>
<dbReference type="InterPro" id="IPR050267">
    <property type="entry name" value="Anti-sigma-factor_SerPK"/>
</dbReference>
<evidence type="ECO:0000256" key="1">
    <source>
        <dbReference type="ARBA" id="ARBA00022527"/>
    </source>
</evidence>
<dbReference type="Pfam" id="PF13581">
    <property type="entry name" value="HATPase_c_2"/>
    <property type="match status" value="1"/>
</dbReference>
<evidence type="ECO:0000313" key="3">
    <source>
        <dbReference type="EMBL" id="UNM11883.1"/>
    </source>
</evidence>
<name>A0ABY3WH20_9ACTN</name>